<feature type="domain" description="Helicase ATP-binding" evidence="1">
    <location>
        <begin position="691"/>
        <end position="856"/>
    </location>
</feature>
<proteinExistence type="predicted"/>
<dbReference type="Pfam" id="PF13087">
    <property type="entry name" value="AAA_12"/>
    <property type="match status" value="1"/>
</dbReference>
<dbReference type="InterPro" id="IPR041679">
    <property type="entry name" value="DNA2/NAM7-like_C"/>
</dbReference>
<dbReference type="RefSeq" id="WP_243326527.1">
    <property type="nucleotide sequence ID" value="NZ_JAKZMM010000062.1"/>
</dbReference>
<dbReference type="PANTHER" id="PTHR10887">
    <property type="entry name" value="DNA2/NAM7 HELICASE FAMILY"/>
    <property type="match status" value="1"/>
</dbReference>
<dbReference type="InterPro" id="IPR041677">
    <property type="entry name" value="DNA2/NAM7_AAA_11"/>
</dbReference>
<dbReference type="Gene3D" id="3.40.50.300">
    <property type="entry name" value="P-loop containing nucleotide triphosphate hydrolases"/>
    <property type="match status" value="2"/>
</dbReference>
<sequence length="1135" mass="131259">MWNNAFYSDLLELCRLEALDIRAKYAELYRIFLEILKEKTRDCSFDFSGPFARMDYLCKELGYEEADYKRINALRARCRSLHDANEAVLEKTFLQDMKALSEFVSRLYQEKIPEELAACLPDTYRYAVKSASPLGTYLRVLVDSWDDEYIYGKTEAEETEFIQIRYRQTNYFGDWSYLQDLLMKGAQLNLIHPYRVQDDIYLAELMIFEPDYLIDVSAIANCFEAYGCTPLTYLLNKIKPAANSRAILLGNFASQLLDEVVNEKNPDTPVPYADSVKRFFRENALKLVTCPDMDPSFHTDARKQHEILEDMIHEQFNQVCDLHLDRIILEPSFFCEMLGLQGRMDLLQEDMRVLMEQKSGKREYGTSRHVEKHYVQMLLYLALLHYNYNLRNDEISSFLLYSKYEDGLMKEGPAPELLFQAIEVRNRMVKQDLLCSEGGAATLFDGLTPEDLNVRQIDNPLWKRYQQPQLASLLEPIQQASDLERAYFYRFFTFIEKEHILSKVGTAEKEGSGFATVWNNSLEEKKQTGDIFCDLEIISLENSHKAAEGIDRITLRIPEQENNFLPNFRTGDVVILYAYPKDKEPDARKTIVHRCQVEAIYSDHLVLRLRALQRNQAVFDKPADDRWAVEHDFLESSFGFLFRALYAFLVANADRRSLLLGQRKPVINRSVRLIGDYSMNGECPEFNELVLKAKQARDYFLLIGPPGTGKTSFGLVNILKEALCESDTSVLLVSYTNRAVDEICSKLVKEKIDFIRMGMSLSCDDAYKPYLLERQMETCQNIQEIRKKIQSTRVFVGTTTNLSSNVSIFTLKKFALAIVDEASQILEPHLLALLSAKHGDENAIDRFVLIGDHKQLPAVVLQSETDSAVTDPLLQEIGLTNCRLSLFERLLKYQQEENGLSFCLEKQGRMHPAISSFPNEAFYQMRLRPVPLLHQQQPLSWHEYQPSGLEKLMATQRIGFVVSPQPPLTQSVKTNLPEACMIAKMVEAVWHLYQKNGRPFSLEKSIGVIVPYRNQIAMIRHELDRLGLKELHDITIDTVERYQGSEREVIIYGFTIQKRYQLDFLTGNVFEEDGDRIDRKLNVALTRAREQLFLVGNPYLLNLDPLFRHLISYVKQAGIYLDVPYMDFCEDHFLY</sequence>
<dbReference type="InterPro" id="IPR045055">
    <property type="entry name" value="DNA2/NAM7-like"/>
</dbReference>
<dbReference type="EMBL" id="JAKZMM010000062">
    <property type="protein sequence ID" value="MCJ2382207.1"/>
    <property type="molecule type" value="Genomic_DNA"/>
</dbReference>
<dbReference type="InterPro" id="IPR027417">
    <property type="entry name" value="P-loop_NTPase"/>
</dbReference>
<dbReference type="SUPFAM" id="SSF52540">
    <property type="entry name" value="P-loop containing nucleoside triphosphate hydrolases"/>
    <property type="match status" value="1"/>
</dbReference>
<dbReference type="InterPro" id="IPR047187">
    <property type="entry name" value="SF1_C_Upf1"/>
</dbReference>
<reference evidence="2 3" key="1">
    <citation type="submission" date="2022-03" db="EMBL/GenBank/DDBJ databases">
        <title>Parabacteroides sp. nov. isolated from swine feces.</title>
        <authorList>
            <person name="Bak J.E."/>
        </authorList>
    </citation>
    <scope>NUCLEOTIDE SEQUENCE [LARGE SCALE GENOMIC DNA]</scope>
    <source>
        <strain evidence="2 3">AGMB00274</strain>
    </source>
</reference>
<keyword evidence="3" id="KW-1185">Reference proteome</keyword>
<dbReference type="PROSITE" id="PS51192">
    <property type="entry name" value="HELICASE_ATP_BIND_1"/>
    <property type="match status" value="1"/>
</dbReference>
<gene>
    <name evidence="2" type="ORF">MUN53_16590</name>
</gene>
<dbReference type="InterPro" id="IPR014001">
    <property type="entry name" value="Helicase_ATP-bd"/>
</dbReference>
<organism evidence="2 3">
    <name type="scientific">Parabacteroides faecalis</name>
    <dbReference type="NCBI Taxonomy" id="2924040"/>
    <lineage>
        <taxon>Bacteria</taxon>
        <taxon>Pseudomonadati</taxon>
        <taxon>Bacteroidota</taxon>
        <taxon>Bacteroidia</taxon>
        <taxon>Bacteroidales</taxon>
        <taxon>Tannerellaceae</taxon>
        <taxon>Parabacteroides</taxon>
    </lineage>
</organism>
<dbReference type="Proteomes" id="UP001165444">
    <property type="component" value="Unassembled WGS sequence"/>
</dbReference>
<evidence type="ECO:0000259" key="1">
    <source>
        <dbReference type="PROSITE" id="PS51192"/>
    </source>
</evidence>
<comment type="caution">
    <text evidence="2">The sequence shown here is derived from an EMBL/GenBank/DDBJ whole genome shotgun (WGS) entry which is preliminary data.</text>
</comment>
<evidence type="ECO:0000313" key="2">
    <source>
        <dbReference type="EMBL" id="MCJ2382207.1"/>
    </source>
</evidence>
<evidence type="ECO:0000313" key="3">
    <source>
        <dbReference type="Proteomes" id="UP001165444"/>
    </source>
</evidence>
<accession>A0ABT0C5D0</accession>
<name>A0ABT0C5D0_9BACT</name>
<dbReference type="PANTHER" id="PTHR10887:SF495">
    <property type="entry name" value="HELICASE SENATAXIN ISOFORM X1-RELATED"/>
    <property type="match status" value="1"/>
</dbReference>
<protein>
    <submittedName>
        <fullName evidence="2">AAA domain-containing protein</fullName>
    </submittedName>
</protein>
<dbReference type="Pfam" id="PF13086">
    <property type="entry name" value="AAA_11"/>
    <property type="match status" value="1"/>
</dbReference>
<dbReference type="CDD" id="cd18808">
    <property type="entry name" value="SF1_C_Upf1"/>
    <property type="match status" value="1"/>
</dbReference>